<dbReference type="GO" id="GO:0004746">
    <property type="term" value="F:riboflavin synthase activity"/>
    <property type="evidence" value="ECO:0007669"/>
    <property type="project" value="UniProtKB-UniRule"/>
</dbReference>
<dbReference type="PIRSF" id="PIRSF000498">
    <property type="entry name" value="Riboflavin_syn_A"/>
    <property type="match status" value="1"/>
</dbReference>
<dbReference type="PROSITE" id="PS51177">
    <property type="entry name" value="LUMAZINE_BIND"/>
    <property type="match status" value="2"/>
</dbReference>
<dbReference type="Gene3D" id="2.40.30.20">
    <property type="match status" value="2"/>
</dbReference>
<dbReference type="FunFam" id="2.40.30.20:FF:000003">
    <property type="entry name" value="Riboflavin synthase, alpha subunit"/>
    <property type="match status" value="1"/>
</dbReference>
<evidence type="ECO:0000256" key="10">
    <source>
        <dbReference type="NCBIfam" id="TIGR00187"/>
    </source>
</evidence>
<dbReference type="InterPro" id="IPR023366">
    <property type="entry name" value="ATP_synth_asu-like_sf"/>
</dbReference>
<proteinExistence type="predicted"/>
<keyword evidence="9" id="KW-0677">Repeat</keyword>
<dbReference type="InterPro" id="IPR026017">
    <property type="entry name" value="Lumazine-bd_dom"/>
</dbReference>
<evidence type="ECO:0000313" key="14">
    <source>
        <dbReference type="Proteomes" id="UP000294599"/>
    </source>
</evidence>
<evidence type="ECO:0000256" key="6">
    <source>
        <dbReference type="ARBA" id="ARBA00013950"/>
    </source>
</evidence>
<dbReference type="NCBIfam" id="TIGR00187">
    <property type="entry name" value="ribE"/>
    <property type="match status" value="1"/>
</dbReference>
<feature type="domain" description="Lumazine-binding" evidence="12">
    <location>
        <begin position="1"/>
        <end position="99"/>
    </location>
</feature>
<comment type="caution">
    <text evidence="13">The sequence shown here is derived from an EMBL/GenBank/DDBJ whole genome shotgun (WGS) entry which is preliminary data.</text>
</comment>
<dbReference type="NCBIfam" id="NF009566">
    <property type="entry name" value="PRK13020.1"/>
    <property type="match status" value="1"/>
</dbReference>
<dbReference type="PANTHER" id="PTHR21098:SF12">
    <property type="entry name" value="RIBOFLAVIN SYNTHASE"/>
    <property type="match status" value="1"/>
</dbReference>
<name>A0A4R3LPD5_9GAMM</name>
<evidence type="ECO:0000256" key="7">
    <source>
        <dbReference type="ARBA" id="ARBA00022619"/>
    </source>
</evidence>
<comment type="function">
    <text evidence="2">Catalyzes the dismutation of two molecules of 6,7-dimethyl-8-ribityllumazine, resulting in the formation of riboflavin and 5-amino-6-(D-ribitylamino)uracil.</text>
</comment>
<evidence type="ECO:0000256" key="1">
    <source>
        <dbReference type="ARBA" id="ARBA00000968"/>
    </source>
</evidence>
<dbReference type="GO" id="GO:0009231">
    <property type="term" value="P:riboflavin biosynthetic process"/>
    <property type="evidence" value="ECO:0007669"/>
    <property type="project" value="UniProtKB-KW"/>
</dbReference>
<evidence type="ECO:0000256" key="3">
    <source>
        <dbReference type="ARBA" id="ARBA00004887"/>
    </source>
</evidence>
<dbReference type="FunFam" id="2.40.30.20:FF:000004">
    <property type="entry name" value="Riboflavin synthase, alpha subunit"/>
    <property type="match status" value="1"/>
</dbReference>
<comment type="pathway">
    <text evidence="3">Cofactor biosynthesis; riboflavin biosynthesis; riboflavin from 2-hydroxy-3-oxobutyl phosphate and 5-amino-6-(D-ribitylamino)uracil: step 2/2.</text>
</comment>
<comment type="subunit">
    <text evidence="4">Homotrimer.</text>
</comment>
<gene>
    <name evidence="13" type="ORF">EDC25_103163</name>
</gene>
<dbReference type="CDD" id="cd00402">
    <property type="entry name" value="Riboflavin_synthase_like"/>
    <property type="match status" value="1"/>
</dbReference>
<evidence type="ECO:0000256" key="4">
    <source>
        <dbReference type="ARBA" id="ARBA00011233"/>
    </source>
</evidence>
<dbReference type="EC" id="2.5.1.9" evidence="5 10"/>
<dbReference type="InterPro" id="IPR017938">
    <property type="entry name" value="Riboflavin_synthase-like_b-brl"/>
</dbReference>
<dbReference type="RefSeq" id="WP_123522431.1">
    <property type="nucleotide sequence ID" value="NZ_JBHLWF010000007.1"/>
</dbReference>
<dbReference type="AlphaFoldDB" id="A0A4R3LPD5"/>
<reference evidence="13 14" key="1">
    <citation type="submission" date="2019-03" db="EMBL/GenBank/DDBJ databases">
        <title>Genomic Encyclopedia of Type Strains, Phase IV (KMG-IV): sequencing the most valuable type-strain genomes for metagenomic binning, comparative biology and taxonomic classification.</title>
        <authorList>
            <person name="Goeker M."/>
        </authorList>
    </citation>
    <scope>NUCLEOTIDE SEQUENCE [LARGE SCALE GENOMIC DNA]</scope>
    <source>
        <strain evidence="13 14">DSM 21944</strain>
    </source>
</reference>
<evidence type="ECO:0000256" key="8">
    <source>
        <dbReference type="ARBA" id="ARBA00022679"/>
    </source>
</evidence>
<keyword evidence="8" id="KW-0808">Transferase</keyword>
<organism evidence="13 14">
    <name type="scientific">Pseudofulvimonas gallinarii</name>
    <dbReference type="NCBI Taxonomy" id="634155"/>
    <lineage>
        <taxon>Bacteria</taxon>
        <taxon>Pseudomonadati</taxon>
        <taxon>Pseudomonadota</taxon>
        <taxon>Gammaproteobacteria</taxon>
        <taxon>Lysobacterales</taxon>
        <taxon>Rhodanobacteraceae</taxon>
        <taxon>Pseudofulvimonas</taxon>
    </lineage>
</organism>
<dbReference type="EMBL" id="SMAF01000003">
    <property type="protein sequence ID" value="TCT00395.1"/>
    <property type="molecule type" value="Genomic_DNA"/>
</dbReference>
<comment type="catalytic activity">
    <reaction evidence="1">
        <text>2 6,7-dimethyl-8-(1-D-ribityl)lumazine + H(+) = 5-amino-6-(D-ribitylamino)uracil + riboflavin</text>
        <dbReference type="Rhea" id="RHEA:20772"/>
        <dbReference type="ChEBI" id="CHEBI:15378"/>
        <dbReference type="ChEBI" id="CHEBI:15934"/>
        <dbReference type="ChEBI" id="CHEBI:57986"/>
        <dbReference type="ChEBI" id="CHEBI:58201"/>
        <dbReference type="EC" id="2.5.1.9"/>
    </reaction>
</comment>
<feature type="domain" description="Lumazine-binding" evidence="12">
    <location>
        <begin position="100"/>
        <end position="196"/>
    </location>
</feature>
<keyword evidence="7" id="KW-0686">Riboflavin biosynthesis</keyword>
<dbReference type="Pfam" id="PF00677">
    <property type="entry name" value="Lum_binding"/>
    <property type="match status" value="2"/>
</dbReference>
<feature type="repeat" description="Lumazine-binding" evidence="11">
    <location>
        <begin position="1"/>
        <end position="99"/>
    </location>
</feature>
<evidence type="ECO:0000256" key="9">
    <source>
        <dbReference type="ARBA" id="ARBA00022737"/>
    </source>
</evidence>
<evidence type="ECO:0000256" key="5">
    <source>
        <dbReference type="ARBA" id="ARBA00012827"/>
    </source>
</evidence>
<evidence type="ECO:0000256" key="2">
    <source>
        <dbReference type="ARBA" id="ARBA00002803"/>
    </source>
</evidence>
<evidence type="ECO:0000313" key="13">
    <source>
        <dbReference type="EMBL" id="TCT00395.1"/>
    </source>
</evidence>
<protein>
    <recommendedName>
        <fullName evidence="6 10">Riboflavin synthase</fullName>
        <ecNumber evidence="5 10">2.5.1.9</ecNumber>
    </recommendedName>
</protein>
<feature type="repeat" description="Lumazine-binding" evidence="11">
    <location>
        <begin position="100"/>
        <end position="196"/>
    </location>
</feature>
<dbReference type="SUPFAM" id="SSF63380">
    <property type="entry name" value="Riboflavin synthase domain-like"/>
    <property type="match status" value="2"/>
</dbReference>
<dbReference type="NCBIfam" id="NF006767">
    <property type="entry name" value="PRK09289.1"/>
    <property type="match status" value="1"/>
</dbReference>
<dbReference type="OrthoDB" id="9788537at2"/>
<sequence>MFTGIVTAVGRIESTVPHEGGVRLQVASGALADAGDPFQLGESIAVSGVCLTVTAITAQGFHADVSGETLRLTTLGRRDVGDGVNLERALRAGDRLGGHLVSGHVDGIGSLRARTADGLSERFTFAAPQALRRYIAVKGSITVDGVSLTVNAVDETGFSVNLIPHTLAQTTLGALRAGDAVNLEVDSIARYVERLLQATPA</sequence>
<keyword evidence="14" id="KW-1185">Reference proteome</keyword>
<accession>A0A4R3LPD5</accession>
<dbReference type="InterPro" id="IPR001783">
    <property type="entry name" value="Lumazine-bd"/>
</dbReference>
<dbReference type="Proteomes" id="UP000294599">
    <property type="component" value="Unassembled WGS sequence"/>
</dbReference>
<evidence type="ECO:0000256" key="11">
    <source>
        <dbReference type="PROSITE-ProRule" id="PRU00524"/>
    </source>
</evidence>
<dbReference type="PANTHER" id="PTHR21098">
    <property type="entry name" value="RIBOFLAVIN SYNTHASE ALPHA CHAIN"/>
    <property type="match status" value="1"/>
</dbReference>
<evidence type="ECO:0000259" key="12">
    <source>
        <dbReference type="PROSITE" id="PS51177"/>
    </source>
</evidence>